<dbReference type="SUPFAM" id="SSF52833">
    <property type="entry name" value="Thioredoxin-like"/>
    <property type="match status" value="2"/>
</dbReference>
<sequence length="849" mass="93947">MSPVTSVSKQEHFNSLVSRDKLTVVRYFAEWCGWCTVFDPIYRRIAARREFQDVTFCNVDCTESTNELEHLQERGKADGFPHVAVFRGGKLFGKKSGSSEYGAFREWLTDCVMSNAVSRSPGGKSSHSKETMHKLHEMETGGKPFIQTVSSFEEINSLASESKHILVAFYRKSKPVVSDTLWTGWEQAVSKPETEHIRMVTFDCDENEDLTDTFFLTYQSRCWFYRNGVIFSEWKSAGSRLSCDVWLRDCLAASVMADSASASDDSVSKEKGQDEDEQGPKELVKIDDQAETDAAEGSENQDIQAQDPSSEDQEEQQSESKEESEEEEKTNVTYVNSEDQWQEILSEHDQVVVTFYDYCQPYSLAELIVFESVAGSSAFESIAFCAIECNEDITETLQYRACPDIRMFRDKTQVAQVGRAFSRPDLEAWLAAPLNAPSAKPEPKEIAQTEAEALTPLEPAETRDADIEVRSSATGSAIAVADTGDAVVRQLAAVTFSQTRETSTATGTTSTFTGAHLDLVSQKTAESAVLVQATATSRELVTSPSGTLSPRSVTSDDSLFDGASPSFPNGNHSTASLTSVSTIGTDRPHSRSLPTCTGEHQDRPKPLFRWLGKRQPFHDPEPGCVFVPTEDGDGLQIGRANEGDSYFNITLSRLHGDLEKDKVTFGVGFGPDPTMKTRFVSAVFRATFGYDDDNGRRVPLKIRDLSPTDAHGEATEVHWGRGSENSLNMTLGYSSVSVGGESKHSRNAEYTRKTSARVRGQGIHTPTAEWTFQEDEGEAGRHGLDPQYQMSVMLPHVATTRLIWMEFWGKAVLARGRSLTGLDVTLKIGSIEEPYRRNMDLSTGISTQH</sequence>
<gene>
    <name evidence="3" type="ORF">PHACADRAFT_264190</name>
</gene>
<feature type="region of interest" description="Disordered" evidence="1">
    <location>
        <begin position="541"/>
        <end position="604"/>
    </location>
</feature>
<feature type="region of interest" description="Disordered" evidence="1">
    <location>
        <begin position="259"/>
        <end position="333"/>
    </location>
</feature>
<feature type="compositionally biased region" description="Acidic residues" evidence="1">
    <location>
        <begin position="309"/>
        <end position="328"/>
    </location>
</feature>
<dbReference type="HOGENOM" id="CLU_380840_0_0_1"/>
<dbReference type="STRING" id="650164.K5VHK8"/>
<evidence type="ECO:0000313" key="3">
    <source>
        <dbReference type="EMBL" id="EKM50733.1"/>
    </source>
</evidence>
<dbReference type="PANTHER" id="PTHR10438:SF468">
    <property type="entry name" value="THIOREDOXIN-1-RELATED"/>
    <property type="match status" value="1"/>
</dbReference>
<name>K5VHK8_PHACS</name>
<dbReference type="Gene3D" id="3.40.30.10">
    <property type="entry name" value="Glutaredoxin"/>
    <property type="match status" value="2"/>
</dbReference>
<proteinExistence type="predicted"/>
<feature type="compositionally biased region" description="Polar residues" evidence="1">
    <location>
        <begin position="566"/>
        <end position="584"/>
    </location>
</feature>
<feature type="compositionally biased region" description="Basic and acidic residues" evidence="1">
    <location>
        <begin position="741"/>
        <end position="752"/>
    </location>
</feature>
<protein>
    <recommendedName>
        <fullName evidence="2">Thioredoxin domain-containing protein</fullName>
    </recommendedName>
</protein>
<accession>K5VHK8</accession>
<dbReference type="RefSeq" id="XP_007400996.1">
    <property type="nucleotide sequence ID" value="XM_007400934.1"/>
</dbReference>
<dbReference type="KEGG" id="pco:PHACADRAFT_264190"/>
<dbReference type="Proteomes" id="UP000008370">
    <property type="component" value="Unassembled WGS sequence"/>
</dbReference>
<reference evidence="3 4" key="1">
    <citation type="journal article" date="2012" name="BMC Genomics">
        <title>Comparative genomics of the white-rot fungi, Phanerochaete carnosa and P. chrysosporium, to elucidate the genetic basis of the distinct wood types they colonize.</title>
        <authorList>
            <person name="Suzuki H."/>
            <person name="MacDonald J."/>
            <person name="Syed K."/>
            <person name="Salamov A."/>
            <person name="Hori C."/>
            <person name="Aerts A."/>
            <person name="Henrissat B."/>
            <person name="Wiebenga A."/>
            <person name="vanKuyk P.A."/>
            <person name="Barry K."/>
            <person name="Lindquist E."/>
            <person name="LaButti K."/>
            <person name="Lapidus A."/>
            <person name="Lucas S."/>
            <person name="Coutinho P."/>
            <person name="Gong Y."/>
            <person name="Samejima M."/>
            <person name="Mahadevan R."/>
            <person name="Abou-Zaid M."/>
            <person name="de Vries R.P."/>
            <person name="Igarashi K."/>
            <person name="Yadav J.S."/>
            <person name="Grigoriev I.V."/>
            <person name="Master E.R."/>
        </authorList>
    </citation>
    <scope>NUCLEOTIDE SEQUENCE [LARGE SCALE GENOMIC DNA]</scope>
    <source>
        <strain evidence="3 4">HHB-10118-sp</strain>
    </source>
</reference>
<evidence type="ECO:0000313" key="4">
    <source>
        <dbReference type="Proteomes" id="UP000008370"/>
    </source>
</evidence>
<dbReference type="OrthoDB" id="427280at2759"/>
<dbReference type="InterPro" id="IPR036249">
    <property type="entry name" value="Thioredoxin-like_sf"/>
</dbReference>
<dbReference type="InParanoid" id="K5VHK8"/>
<keyword evidence="4" id="KW-1185">Reference proteome</keyword>
<dbReference type="InterPro" id="IPR013766">
    <property type="entry name" value="Thioredoxin_domain"/>
</dbReference>
<dbReference type="EMBL" id="JH930478">
    <property type="protein sequence ID" value="EKM50733.1"/>
    <property type="molecule type" value="Genomic_DNA"/>
</dbReference>
<organism evidence="3 4">
    <name type="scientific">Phanerochaete carnosa (strain HHB-10118-sp)</name>
    <name type="common">White-rot fungus</name>
    <name type="synonym">Peniophora carnosa</name>
    <dbReference type="NCBI Taxonomy" id="650164"/>
    <lineage>
        <taxon>Eukaryota</taxon>
        <taxon>Fungi</taxon>
        <taxon>Dikarya</taxon>
        <taxon>Basidiomycota</taxon>
        <taxon>Agaricomycotina</taxon>
        <taxon>Agaricomycetes</taxon>
        <taxon>Polyporales</taxon>
        <taxon>Phanerochaetaceae</taxon>
        <taxon>Phanerochaete</taxon>
    </lineage>
</organism>
<feature type="domain" description="Thioredoxin" evidence="2">
    <location>
        <begin position="1"/>
        <end position="113"/>
    </location>
</feature>
<dbReference type="InterPro" id="IPR050620">
    <property type="entry name" value="Thioredoxin_H-type-like"/>
</dbReference>
<evidence type="ECO:0000259" key="2">
    <source>
        <dbReference type="PROSITE" id="PS51352"/>
    </source>
</evidence>
<dbReference type="GeneID" id="18918766"/>
<dbReference type="AlphaFoldDB" id="K5VHK8"/>
<evidence type="ECO:0000256" key="1">
    <source>
        <dbReference type="SAM" id="MobiDB-lite"/>
    </source>
</evidence>
<dbReference type="PROSITE" id="PS00194">
    <property type="entry name" value="THIOREDOXIN_1"/>
    <property type="match status" value="1"/>
</dbReference>
<dbReference type="Pfam" id="PF00085">
    <property type="entry name" value="Thioredoxin"/>
    <property type="match status" value="1"/>
</dbReference>
<feature type="compositionally biased region" description="Polar residues" evidence="1">
    <location>
        <begin position="541"/>
        <end position="557"/>
    </location>
</feature>
<feature type="compositionally biased region" description="Basic and acidic residues" evidence="1">
    <location>
        <begin position="266"/>
        <end position="288"/>
    </location>
</feature>
<dbReference type="InterPro" id="IPR017937">
    <property type="entry name" value="Thioredoxin_CS"/>
</dbReference>
<dbReference type="PANTHER" id="PTHR10438">
    <property type="entry name" value="THIOREDOXIN"/>
    <property type="match status" value="1"/>
</dbReference>
<dbReference type="PROSITE" id="PS51352">
    <property type="entry name" value="THIOREDOXIN_2"/>
    <property type="match status" value="1"/>
</dbReference>
<dbReference type="CDD" id="cd02947">
    <property type="entry name" value="TRX_family"/>
    <property type="match status" value="2"/>
</dbReference>
<feature type="region of interest" description="Disordered" evidence="1">
    <location>
        <begin position="738"/>
        <end position="758"/>
    </location>
</feature>
<feature type="compositionally biased region" description="Polar residues" evidence="1">
    <location>
        <begin position="298"/>
        <end position="308"/>
    </location>
</feature>